<proteinExistence type="inferred from homology"/>
<evidence type="ECO:0000313" key="8">
    <source>
        <dbReference type="EMBL" id="SAM56890.1"/>
    </source>
</evidence>
<keyword evidence="4" id="KW-0479">Metal-binding</keyword>
<dbReference type="GO" id="GO:0016114">
    <property type="term" value="P:terpenoid biosynthetic process"/>
    <property type="evidence" value="ECO:0007669"/>
    <property type="project" value="UniProtKB-ARBA"/>
</dbReference>
<sequence>MLSCTSIIHGANQRDTIAPEFVLTAFIFMTEPLARYQTRIETALSRALPPAGARLADAMRYATLGGGKRLRAALLYATADDFGVPPDSVDAAACAVEAIHAYSLIHDDLPAMDDDDLRRGRPSTHRAFDEATAILAGDALNTLAFALLANSPLPPATRLAQIQTLADAAGWAGMIGGQMGDMAATGKTLTLPQLQVIHRGKTGALIRAALHLGALPATDYAAHAATLDELGEHLGIAYQIADDILDATANSATLGKTAGKDAAQGKNTYPALLGLEESRAIFAEHSARAQAATTRLPHGAPHLCALLARIIHRSH</sequence>
<dbReference type="EC" id="2.5.1.90" evidence="8"/>
<dbReference type="InterPro" id="IPR000092">
    <property type="entry name" value="Polyprenyl_synt"/>
</dbReference>
<dbReference type="PROSITE" id="PS00723">
    <property type="entry name" value="POLYPRENYL_SYNTHASE_1"/>
    <property type="match status" value="1"/>
</dbReference>
<dbReference type="SFLD" id="SFLDS00005">
    <property type="entry name" value="Isoprenoid_Synthase_Type_I"/>
    <property type="match status" value="1"/>
</dbReference>
<dbReference type="GO" id="GO:0005737">
    <property type="term" value="C:cytoplasm"/>
    <property type="evidence" value="ECO:0007669"/>
    <property type="project" value="UniProtKB-ARBA"/>
</dbReference>
<comment type="cofactor">
    <cofactor evidence="1">
        <name>Mg(2+)</name>
        <dbReference type="ChEBI" id="CHEBI:18420"/>
    </cofactor>
</comment>
<dbReference type="GO" id="GO:0004337">
    <property type="term" value="F:(2E,6E)-farnesyl diphosphate synthase activity"/>
    <property type="evidence" value="ECO:0007669"/>
    <property type="project" value="UniProtKB-EC"/>
</dbReference>
<dbReference type="InterPro" id="IPR008949">
    <property type="entry name" value="Isoprenoid_synthase_dom_sf"/>
</dbReference>
<accession>A0A1C3H1F2</accession>
<evidence type="ECO:0000256" key="7">
    <source>
        <dbReference type="RuleBase" id="RU004466"/>
    </source>
</evidence>
<protein>
    <submittedName>
        <fullName evidence="8">Octaprenyl diphosphate synthase / Dimethylallyltransferase / (2E,6E)-farnesyl diphosphate synthase / Geranylgeranyl pyrophosphate synthetase</fullName>
        <ecNumber evidence="8">2.5.1.1</ecNumber>
        <ecNumber evidence="8">2.5.1.10</ecNumber>
        <ecNumber evidence="8">2.5.1.29</ecNumber>
        <ecNumber evidence="8">2.5.1.90</ecNumber>
    </submittedName>
</protein>
<dbReference type="EC" id="2.5.1.1" evidence="8"/>
<dbReference type="GO" id="GO:0008654">
    <property type="term" value="P:phospholipid biosynthetic process"/>
    <property type="evidence" value="ECO:0007669"/>
    <property type="project" value="UniProtKB-ARBA"/>
</dbReference>
<gene>
    <name evidence="8" type="ORF">CHUV0807_0003</name>
</gene>
<dbReference type="InterPro" id="IPR033749">
    <property type="entry name" value="Polyprenyl_synt_CS"/>
</dbReference>
<dbReference type="PANTHER" id="PTHR43281:SF1">
    <property type="entry name" value="FARNESYL DIPHOSPHATE SYNTHASE"/>
    <property type="match status" value="1"/>
</dbReference>
<dbReference type="EC" id="2.5.1.29" evidence="8"/>
<dbReference type="GO" id="GO:0004311">
    <property type="term" value="F:geranylgeranyl diphosphate synthase activity"/>
    <property type="evidence" value="ECO:0007669"/>
    <property type="project" value="UniProtKB-EC"/>
</dbReference>
<evidence type="ECO:0000256" key="4">
    <source>
        <dbReference type="ARBA" id="ARBA00022723"/>
    </source>
</evidence>
<dbReference type="InterPro" id="IPR053378">
    <property type="entry name" value="Prenyl_diphosphate_synthase"/>
</dbReference>
<keyword evidence="5" id="KW-0460">Magnesium</keyword>
<evidence type="ECO:0000256" key="1">
    <source>
        <dbReference type="ARBA" id="ARBA00001946"/>
    </source>
</evidence>
<dbReference type="Gene3D" id="1.10.600.10">
    <property type="entry name" value="Farnesyl Diphosphate Synthase"/>
    <property type="match status" value="1"/>
</dbReference>
<reference evidence="9" key="1">
    <citation type="submission" date="2016-04" db="EMBL/GenBank/DDBJ databases">
        <authorList>
            <person name="Tagini F."/>
        </authorList>
    </citation>
    <scope>NUCLEOTIDE SEQUENCE [LARGE SCALE GENOMIC DNA]</scope>
    <source>
        <strain evidence="9">CHUV0807</strain>
    </source>
</reference>
<dbReference type="AlphaFoldDB" id="A0A1C3H1F2"/>
<dbReference type="PANTHER" id="PTHR43281">
    <property type="entry name" value="FARNESYL DIPHOSPHATE SYNTHASE"/>
    <property type="match status" value="1"/>
</dbReference>
<dbReference type="FunFam" id="1.10.600.10:FF:000001">
    <property type="entry name" value="Geranylgeranyl diphosphate synthase"/>
    <property type="match status" value="1"/>
</dbReference>
<evidence type="ECO:0000256" key="2">
    <source>
        <dbReference type="ARBA" id="ARBA00006706"/>
    </source>
</evidence>
<dbReference type="GO" id="GO:0046872">
    <property type="term" value="F:metal ion binding"/>
    <property type="evidence" value="ECO:0007669"/>
    <property type="project" value="UniProtKB-KW"/>
</dbReference>
<dbReference type="SUPFAM" id="SSF48576">
    <property type="entry name" value="Terpenoid synthases"/>
    <property type="match status" value="1"/>
</dbReference>
<organism evidence="8 9">
    <name type="scientific">Cardiobacterium hominis</name>
    <dbReference type="NCBI Taxonomy" id="2718"/>
    <lineage>
        <taxon>Bacteria</taxon>
        <taxon>Pseudomonadati</taxon>
        <taxon>Pseudomonadota</taxon>
        <taxon>Gammaproteobacteria</taxon>
        <taxon>Cardiobacteriales</taxon>
        <taxon>Cardiobacteriaceae</taxon>
        <taxon>Cardiobacterium</taxon>
    </lineage>
</organism>
<dbReference type="Proteomes" id="UP000190837">
    <property type="component" value="Unassembled WGS sequence"/>
</dbReference>
<keyword evidence="6" id="KW-0414">Isoprene biosynthesis</keyword>
<evidence type="ECO:0000256" key="6">
    <source>
        <dbReference type="ARBA" id="ARBA00023229"/>
    </source>
</evidence>
<name>A0A1C3H1F2_9GAMM</name>
<dbReference type="GO" id="GO:0004161">
    <property type="term" value="F:dimethylallyltranstransferase activity"/>
    <property type="evidence" value="ECO:0007669"/>
    <property type="project" value="UniProtKB-EC"/>
</dbReference>
<dbReference type="PROSITE" id="PS00444">
    <property type="entry name" value="POLYPRENYL_SYNTHASE_2"/>
    <property type="match status" value="1"/>
</dbReference>
<dbReference type="SFLD" id="SFLDG01017">
    <property type="entry name" value="Polyprenyl_Transferase_Like"/>
    <property type="match status" value="1"/>
</dbReference>
<evidence type="ECO:0000256" key="5">
    <source>
        <dbReference type="ARBA" id="ARBA00022842"/>
    </source>
</evidence>
<evidence type="ECO:0000256" key="3">
    <source>
        <dbReference type="ARBA" id="ARBA00022679"/>
    </source>
</evidence>
<dbReference type="NCBIfam" id="NF045485">
    <property type="entry name" value="FPPsyn"/>
    <property type="match status" value="1"/>
</dbReference>
<evidence type="ECO:0000313" key="9">
    <source>
        <dbReference type="Proteomes" id="UP000190837"/>
    </source>
</evidence>
<dbReference type="Pfam" id="PF00348">
    <property type="entry name" value="polyprenyl_synt"/>
    <property type="match status" value="1"/>
</dbReference>
<dbReference type="EMBL" id="FKLO01000003">
    <property type="protein sequence ID" value="SAM56890.1"/>
    <property type="molecule type" value="Genomic_DNA"/>
</dbReference>
<dbReference type="GO" id="GO:0106350">
    <property type="term" value="F:all-trans-octaprenyl-diphosphate synthase activity"/>
    <property type="evidence" value="ECO:0007669"/>
    <property type="project" value="UniProtKB-EC"/>
</dbReference>
<dbReference type="CDD" id="cd00685">
    <property type="entry name" value="Trans_IPPS_HT"/>
    <property type="match status" value="1"/>
</dbReference>
<comment type="similarity">
    <text evidence="2 7">Belongs to the FPP/GGPP synthase family.</text>
</comment>
<keyword evidence="3 7" id="KW-0808">Transferase</keyword>
<dbReference type="EC" id="2.5.1.10" evidence="8"/>